<keyword evidence="2" id="KW-1185">Reference proteome</keyword>
<reference evidence="1" key="1">
    <citation type="submission" date="2021-06" db="EMBL/GenBank/DDBJ databases">
        <authorList>
            <person name="Kallberg Y."/>
            <person name="Tangrot J."/>
            <person name="Rosling A."/>
        </authorList>
    </citation>
    <scope>NUCLEOTIDE SEQUENCE</scope>
    <source>
        <strain evidence="1">MA461A</strain>
    </source>
</reference>
<evidence type="ECO:0000313" key="2">
    <source>
        <dbReference type="Proteomes" id="UP000789920"/>
    </source>
</evidence>
<comment type="caution">
    <text evidence="1">The sequence shown here is derived from an EMBL/GenBank/DDBJ whole genome shotgun (WGS) entry which is preliminary data.</text>
</comment>
<evidence type="ECO:0000313" key="1">
    <source>
        <dbReference type="EMBL" id="CAG8683012.1"/>
    </source>
</evidence>
<feature type="non-terminal residue" evidence="1">
    <location>
        <position position="145"/>
    </location>
</feature>
<dbReference type="EMBL" id="CAJVQC010017202">
    <property type="protein sequence ID" value="CAG8683012.1"/>
    <property type="molecule type" value="Genomic_DNA"/>
</dbReference>
<dbReference type="Proteomes" id="UP000789920">
    <property type="component" value="Unassembled WGS sequence"/>
</dbReference>
<protein>
    <submittedName>
        <fullName evidence="1">31839_t:CDS:1</fullName>
    </submittedName>
</protein>
<name>A0ACA9NYS6_9GLOM</name>
<proteinExistence type="predicted"/>
<gene>
    <name evidence="1" type="ORF">RPERSI_LOCUS9207</name>
</gene>
<sequence length="145" mass="16855">MIFDLAGETLISSNNTLFLDKNTVFRSEDEETLPIDFDDDKIISILEKVKQNIYKALIYYWNNPSDLGLTVALLDLYYNDLDFLDNDSEKQLIIQKLCNKFSELEKQAPELSVCSTLSNTEKSAIQSHKKYLQQCQMKKQKKNKM</sequence>
<organism evidence="1 2">
    <name type="scientific">Racocetra persica</name>
    <dbReference type="NCBI Taxonomy" id="160502"/>
    <lineage>
        <taxon>Eukaryota</taxon>
        <taxon>Fungi</taxon>
        <taxon>Fungi incertae sedis</taxon>
        <taxon>Mucoromycota</taxon>
        <taxon>Glomeromycotina</taxon>
        <taxon>Glomeromycetes</taxon>
        <taxon>Diversisporales</taxon>
        <taxon>Gigasporaceae</taxon>
        <taxon>Racocetra</taxon>
    </lineage>
</organism>
<accession>A0ACA9NYS6</accession>